<dbReference type="GO" id="GO:0046872">
    <property type="term" value="F:metal ion binding"/>
    <property type="evidence" value="ECO:0007669"/>
    <property type="project" value="InterPro"/>
</dbReference>
<evidence type="ECO:0000256" key="1">
    <source>
        <dbReference type="SAM" id="SignalP"/>
    </source>
</evidence>
<dbReference type="InterPro" id="IPR050361">
    <property type="entry name" value="MPP/UQCRC_Complex"/>
</dbReference>
<feature type="chain" id="PRO_5006597515" evidence="1">
    <location>
        <begin position="26"/>
        <end position="474"/>
    </location>
</feature>
<evidence type="ECO:0000259" key="2">
    <source>
        <dbReference type="Pfam" id="PF00675"/>
    </source>
</evidence>
<dbReference type="KEGG" id="lab:LA76x_3733"/>
<dbReference type="EMBL" id="CP011129">
    <property type="protein sequence ID" value="ALN81855.1"/>
    <property type="molecule type" value="Genomic_DNA"/>
</dbReference>
<protein>
    <submittedName>
        <fullName evidence="4">Peptidase M16 inactive domain protein</fullName>
    </submittedName>
</protein>
<dbReference type="Pfam" id="PF00675">
    <property type="entry name" value="Peptidase_M16"/>
    <property type="match status" value="1"/>
</dbReference>
<dbReference type="Pfam" id="PF05193">
    <property type="entry name" value="Peptidase_M16_C"/>
    <property type="match status" value="1"/>
</dbReference>
<evidence type="ECO:0000313" key="5">
    <source>
        <dbReference type="Proteomes" id="UP000060787"/>
    </source>
</evidence>
<feature type="domain" description="Peptidase M16 N-terminal" evidence="2">
    <location>
        <begin position="79"/>
        <end position="203"/>
    </location>
</feature>
<dbReference type="InterPro" id="IPR011249">
    <property type="entry name" value="Metalloenz_LuxS/M16"/>
</dbReference>
<name>A0A0S2FEA0_LYSAN</name>
<feature type="signal peptide" evidence="1">
    <location>
        <begin position="1"/>
        <end position="25"/>
    </location>
</feature>
<dbReference type="Gene3D" id="3.30.830.10">
    <property type="entry name" value="Metalloenzyme, LuxS/M16 peptidase-like"/>
    <property type="match status" value="2"/>
</dbReference>
<keyword evidence="5" id="KW-1185">Reference proteome</keyword>
<dbReference type="eggNOG" id="COG0612">
    <property type="taxonomic scope" value="Bacteria"/>
</dbReference>
<dbReference type="InterPro" id="IPR007863">
    <property type="entry name" value="Peptidase_M16_C"/>
</dbReference>
<dbReference type="Proteomes" id="UP000060787">
    <property type="component" value="Chromosome"/>
</dbReference>
<dbReference type="SUPFAM" id="SSF63411">
    <property type="entry name" value="LuxS/MPP-like metallohydrolase"/>
    <property type="match status" value="2"/>
</dbReference>
<dbReference type="RefSeq" id="WP_148649793.1">
    <property type="nucleotide sequence ID" value="NZ_CP011129.1"/>
</dbReference>
<dbReference type="PATRIC" id="fig|84531.8.peg.3751"/>
<accession>A0A0S2FEA0</accession>
<keyword evidence="1" id="KW-0732">Signal</keyword>
<evidence type="ECO:0000313" key="4">
    <source>
        <dbReference type="EMBL" id="ALN81855.1"/>
    </source>
</evidence>
<dbReference type="AlphaFoldDB" id="A0A0S2FEA0"/>
<organism evidence="4 5">
    <name type="scientific">Lysobacter antibioticus</name>
    <dbReference type="NCBI Taxonomy" id="84531"/>
    <lineage>
        <taxon>Bacteria</taxon>
        <taxon>Pseudomonadati</taxon>
        <taxon>Pseudomonadota</taxon>
        <taxon>Gammaproteobacteria</taxon>
        <taxon>Lysobacterales</taxon>
        <taxon>Lysobacteraceae</taxon>
        <taxon>Lysobacter</taxon>
    </lineage>
</organism>
<reference evidence="4 5" key="1">
    <citation type="journal article" date="2015" name="BMC Genomics">
        <title>Comparative genomics and metabolic profiling of the genus Lysobacter.</title>
        <authorList>
            <person name="de Bruijn I."/>
            <person name="Cheng X."/>
            <person name="de Jager V."/>
            <person name="Exposito R.G."/>
            <person name="Watrous J."/>
            <person name="Patel N."/>
            <person name="Postma J."/>
            <person name="Dorrestein P.C."/>
            <person name="Kobayashi D."/>
            <person name="Raaijmakers J.M."/>
        </authorList>
    </citation>
    <scope>NUCLEOTIDE SEQUENCE [LARGE SCALE GENOMIC DNA]</scope>
    <source>
        <strain evidence="4 5">76</strain>
    </source>
</reference>
<dbReference type="InterPro" id="IPR011765">
    <property type="entry name" value="Pept_M16_N"/>
</dbReference>
<sequence>MRIHNNLLALSTSLALVCALGTAVAGPAAKLPKQLPPLAADKALPVPQIAQKTLANGLQVWVVPRKGLPRVDYALAVRSAGYASDGPDASGFASLYAGLLTQGTAKRNAKAIAEAAQGYGGAIGANALNDGVLLSANALPSQAEPMMRLLSEVAQQANFPDAEVKLAQANALQGLKVSQAQPSFKATRALLKATYGDHPYARSQPTEAAISAVTAEKVRAEHVRRFRPDRALLIVTGRIGAEEGFKLAEAAFGQWKASGEAIADASPARANADPQRIFVQRDGSVQSAVRLGRPAIAATDADYLPAQLAGIVLGGGFSSRLMQNLREDKGYTYGARGGLNALRDGGSIQASADVRNEVTGAAISEFIYEFGRLNDYPVPAQELEDTKRYVAGGYLIGNQLQSSVAASLASNWLYGLPPEFLGEYVPKIRAISAEQVQAMAKKYYASKDQSIVVVGDYKAVEGQLKEYGEFKLEK</sequence>
<evidence type="ECO:0000259" key="3">
    <source>
        <dbReference type="Pfam" id="PF05193"/>
    </source>
</evidence>
<dbReference type="PANTHER" id="PTHR11851:SF224">
    <property type="entry name" value="PROCESSING PROTEASE"/>
    <property type="match status" value="1"/>
</dbReference>
<gene>
    <name evidence="4" type="ORF">LA76x_3733</name>
</gene>
<proteinExistence type="predicted"/>
<dbReference type="STRING" id="84531.LA76x_3733"/>
<dbReference type="PANTHER" id="PTHR11851">
    <property type="entry name" value="METALLOPROTEASE"/>
    <property type="match status" value="1"/>
</dbReference>
<feature type="domain" description="Peptidase M16 C-terminal" evidence="3">
    <location>
        <begin position="213"/>
        <end position="388"/>
    </location>
</feature>